<evidence type="ECO:0000313" key="3">
    <source>
        <dbReference type="Proteomes" id="UP000261764"/>
    </source>
</evidence>
<dbReference type="EMBL" id="HG937516">
    <property type="protein sequence ID" value="CDN40370.1"/>
    <property type="molecule type" value="Genomic_DNA"/>
</dbReference>
<gene>
    <name evidence="2" type="ORF">MAMA39_02460</name>
</gene>
<dbReference type="Pfam" id="PF13614">
    <property type="entry name" value="AAA_31"/>
    <property type="match status" value="1"/>
</dbReference>
<dbReference type="InterPro" id="IPR050678">
    <property type="entry name" value="DNA_Partitioning_ATPase"/>
</dbReference>
<evidence type="ECO:0000259" key="1">
    <source>
        <dbReference type="Pfam" id="PF13614"/>
    </source>
</evidence>
<dbReference type="PANTHER" id="PTHR13696">
    <property type="entry name" value="P-LOOP CONTAINING NUCLEOSIDE TRIPHOSPHATE HYDROLASE"/>
    <property type="match status" value="1"/>
</dbReference>
<organism evidence="2 3">
    <name type="scientific">Mycoplasma amphoriforme A39</name>
    <dbReference type="NCBI Taxonomy" id="572419"/>
    <lineage>
        <taxon>Bacteria</taxon>
        <taxon>Bacillati</taxon>
        <taxon>Mycoplasmatota</taxon>
        <taxon>Mollicutes</taxon>
        <taxon>Mycoplasmataceae</taxon>
        <taxon>Mycoplasma</taxon>
    </lineage>
</organism>
<dbReference type="SUPFAM" id="SSF52540">
    <property type="entry name" value="P-loop containing nucleoside triphosphate hydrolases"/>
    <property type="match status" value="1"/>
</dbReference>
<evidence type="ECO:0000313" key="2">
    <source>
        <dbReference type="EMBL" id="CDN40370.1"/>
    </source>
</evidence>
<dbReference type="RefSeq" id="WP_343251714.1">
    <property type="nucleotide sequence ID" value="NZ_HG937516.1"/>
</dbReference>
<accession>A0A292IHK3</accession>
<feature type="domain" description="AAA" evidence="1">
    <location>
        <begin position="2"/>
        <end position="176"/>
    </location>
</feature>
<sequence length="251" mass="27952">MIISFINNKGGVLKTTLSTNIAGAISKIHPTSKTVIIDLDGQGNVSATFGQYPEKLKDTLIDILYGKKDIQECILNVFHGVDILPCNSELNYIDLDISSGKYKASTIINLIKDLEKMYDYVIIDTPPAMSLAVLVAMRVSRLIVIPFEPDQYSILGLRRIAKTIDELKVKKNSKLSVLVVPTKVNLRTRLHSEVIDLVKKKIPMSKNFVSYTTKSAASVGYEKLPIVLNGQKTKYHDEFISIAKEILNLVK</sequence>
<dbReference type="KEGG" id="mamp:MAMA39_02460"/>
<dbReference type="InterPro" id="IPR025669">
    <property type="entry name" value="AAA_dom"/>
</dbReference>
<name>A0A292IHK3_9MOLU</name>
<reference evidence="2 3" key="1">
    <citation type="journal article" date="2015" name="Clin. Infect. Dis.">
        <title>Genomic Investigations unmask Mycoplasma amphoriforme, a new respiratory pathogen.</title>
        <authorList>
            <person name="Gillespie S.H."/>
            <person name="Ling C.L."/>
            <person name="Oravcova K."/>
            <person name="Pinheiro M."/>
            <person name="Wells L."/>
            <person name="Bryant J.M."/>
            <person name="McHugh T.D."/>
            <person name="Bebear C."/>
            <person name="Webster D."/>
            <person name="Harris S.R."/>
            <person name="Seth-Smith H.M."/>
            <person name="Thomson N.R."/>
        </authorList>
    </citation>
    <scope>NUCLEOTIDE SEQUENCE [LARGE SCALE GENOMIC DNA]</scope>
    <source>
        <strain evidence="2 3">A39</strain>
    </source>
</reference>
<dbReference type="CDD" id="cd02042">
    <property type="entry name" value="ParAB_family"/>
    <property type="match status" value="1"/>
</dbReference>
<dbReference type="AlphaFoldDB" id="A0A292IHK3"/>
<keyword evidence="3" id="KW-1185">Reference proteome</keyword>
<proteinExistence type="predicted"/>
<dbReference type="InterPro" id="IPR027417">
    <property type="entry name" value="P-loop_NTPase"/>
</dbReference>
<dbReference type="Proteomes" id="UP000261764">
    <property type="component" value="Chromosome I"/>
</dbReference>
<protein>
    <recommendedName>
        <fullName evidence="1">AAA domain-containing protein</fullName>
    </recommendedName>
</protein>
<dbReference type="PANTHER" id="PTHR13696:SF52">
    <property type="entry name" value="PARA FAMILY PROTEIN CT_582"/>
    <property type="match status" value="1"/>
</dbReference>
<dbReference type="Gene3D" id="3.40.50.300">
    <property type="entry name" value="P-loop containing nucleotide triphosphate hydrolases"/>
    <property type="match status" value="1"/>
</dbReference>